<evidence type="ECO:0000256" key="3">
    <source>
        <dbReference type="ARBA" id="ARBA00022723"/>
    </source>
</evidence>
<feature type="domain" description="SCAN box" evidence="14">
    <location>
        <begin position="153"/>
        <end position="231"/>
    </location>
</feature>
<feature type="domain" description="C2H2-type" evidence="13">
    <location>
        <begin position="543"/>
        <end position="570"/>
    </location>
</feature>
<dbReference type="Gene3D" id="3.30.160.60">
    <property type="entry name" value="Classic Zinc Finger"/>
    <property type="match status" value="9"/>
</dbReference>
<proteinExistence type="inferred from homology"/>
<evidence type="ECO:0000259" key="13">
    <source>
        <dbReference type="PROSITE" id="PS50157"/>
    </source>
</evidence>
<feature type="region of interest" description="Disordered" evidence="12">
    <location>
        <begin position="255"/>
        <end position="305"/>
    </location>
</feature>
<dbReference type="InterPro" id="IPR036051">
    <property type="entry name" value="KRAB_dom_sf"/>
</dbReference>
<dbReference type="FunFam" id="1.10.4020.10:FF:000001">
    <property type="entry name" value="zinc finger protein 263 isoform X1"/>
    <property type="match status" value="1"/>
</dbReference>
<feature type="domain" description="C2H2-type" evidence="13">
    <location>
        <begin position="487"/>
        <end position="514"/>
    </location>
</feature>
<dbReference type="FunFam" id="3.30.160.60:FF:001530">
    <property type="entry name" value="Zinc finger protein 268"/>
    <property type="match status" value="1"/>
</dbReference>
<dbReference type="FunFam" id="3.30.160.60:FF:000295">
    <property type="entry name" value="zinc finger protein 19"/>
    <property type="match status" value="1"/>
</dbReference>
<evidence type="ECO:0000256" key="7">
    <source>
        <dbReference type="ARBA" id="ARBA00023015"/>
    </source>
</evidence>
<accession>A0AA97KV28</accession>
<protein>
    <submittedName>
        <fullName evidence="17">Zinc finger protein 1 homolog</fullName>
    </submittedName>
</protein>
<dbReference type="GO" id="GO:0008270">
    <property type="term" value="F:zinc ion binding"/>
    <property type="evidence" value="ECO:0007669"/>
    <property type="project" value="UniProtKB-KW"/>
</dbReference>
<dbReference type="SMART" id="SM00431">
    <property type="entry name" value="SCAN"/>
    <property type="match status" value="1"/>
</dbReference>
<evidence type="ECO:0000256" key="4">
    <source>
        <dbReference type="ARBA" id="ARBA00022737"/>
    </source>
</evidence>
<dbReference type="Gene3D" id="6.10.140.140">
    <property type="match status" value="1"/>
</dbReference>
<feature type="domain" description="C2H2-type" evidence="13">
    <location>
        <begin position="515"/>
        <end position="542"/>
    </location>
</feature>
<feature type="region of interest" description="Disordered" evidence="12">
    <location>
        <begin position="1"/>
        <end position="26"/>
    </location>
</feature>
<dbReference type="GO" id="GO:0005667">
    <property type="term" value="C:transcription regulator complex"/>
    <property type="evidence" value="ECO:0007669"/>
    <property type="project" value="TreeGrafter"/>
</dbReference>
<dbReference type="InterPro" id="IPR036236">
    <property type="entry name" value="Znf_C2H2_sf"/>
</dbReference>
<dbReference type="PROSITE" id="PS50157">
    <property type="entry name" value="ZINC_FINGER_C2H2_2"/>
    <property type="match status" value="9"/>
</dbReference>
<dbReference type="PROSITE" id="PS50805">
    <property type="entry name" value="KRAB"/>
    <property type="match status" value="1"/>
</dbReference>
<dbReference type="SUPFAM" id="SSF57667">
    <property type="entry name" value="beta-beta-alpha zinc fingers"/>
    <property type="match status" value="5"/>
</dbReference>
<organism evidence="16 17">
    <name type="scientific">Eublepharis macularius</name>
    <name type="common">Leopard gecko</name>
    <name type="synonym">Cyrtodactylus macularius</name>
    <dbReference type="NCBI Taxonomy" id="481883"/>
    <lineage>
        <taxon>Eukaryota</taxon>
        <taxon>Metazoa</taxon>
        <taxon>Chordata</taxon>
        <taxon>Craniata</taxon>
        <taxon>Vertebrata</taxon>
        <taxon>Euteleostomi</taxon>
        <taxon>Lepidosauria</taxon>
        <taxon>Squamata</taxon>
        <taxon>Bifurcata</taxon>
        <taxon>Gekkota</taxon>
        <taxon>Eublepharidae</taxon>
        <taxon>Eublepharinae</taxon>
        <taxon>Eublepharis</taxon>
    </lineage>
</organism>
<dbReference type="GO" id="GO:0000785">
    <property type="term" value="C:chromatin"/>
    <property type="evidence" value="ECO:0007669"/>
    <property type="project" value="TreeGrafter"/>
</dbReference>
<dbReference type="CDD" id="cd07936">
    <property type="entry name" value="SCAN"/>
    <property type="match status" value="1"/>
</dbReference>
<dbReference type="GO" id="GO:0000978">
    <property type="term" value="F:RNA polymerase II cis-regulatory region sequence-specific DNA binding"/>
    <property type="evidence" value="ECO:0007669"/>
    <property type="project" value="TreeGrafter"/>
</dbReference>
<feature type="domain" description="C2H2-type" evidence="13">
    <location>
        <begin position="599"/>
        <end position="626"/>
    </location>
</feature>
<comment type="similarity">
    <text evidence="2">Belongs to the krueppel C2H2-type zinc-finger protein family.</text>
</comment>
<keyword evidence="16" id="KW-1185">Reference proteome</keyword>
<keyword evidence="3" id="KW-0479">Metal-binding</keyword>
<dbReference type="SMART" id="SM00355">
    <property type="entry name" value="ZnF_C2H2"/>
    <property type="match status" value="9"/>
</dbReference>
<dbReference type="CDD" id="cd07765">
    <property type="entry name" value="KRAB_A-box"/>
    <property type="match status" value="1"/>
</dbReference>
<dbReference type="PANTHER" id="PTHR14003:SF23">
    <property type="entry name" value="ZINC FINGER PROTEIN 143"/>
    <property type="match status" value="1"/>
</dbReference>
<keyword evidence="7" id="KW-0805">Transcription regulation</keyword>
<comment type="subcellular location">
    <subcellularLocation>
        <location evidence="1">Nucleus</location>
    </subcellularLocation>
</comment>
<dbReference type="KEGG" id="emc:129327135"/>
<dbReference type="InterPro" id="IPR038269">
    <property type="entry name" value="SCAN_sf"/>
</dbReference>
<evidence type="ECO:0000256" key="9">
    <source>
        <dbReference type="ARBA" id="ARBA00023163"/>
    </source>
</evidence>
<feature type="domain" description="C2H2-type" evidence="13">
    <location>
        <begin position="655"/>
        <end position="682"/>
    </location>
</feature>
<feature type="domain" description="KRAB" evidence="15">
    <location>
        <begin position="309"/>
        <end position="381"/>
    </location>
</feature>
<dbReference type="PROSITE" id="PS50804">
    <property type="entry name" value="SCAN_BOX"/>
    <property type="match status" value="1"/>
</dbReference>
<evidence type="ECO:0000256" key="1">
    <source>
        <dbReference type="ARBA" id="ARBA00004123"/>
    </source>
</evidence>
<dbReference type="Pfam" id="PF00096">
    <property type="entry name" value="zf-C2H2"/>
    <property type="match status" value="9"/>
</dbReference>
<keyword evidence="5 11" id="KW-0863">Zinc-finger</keyword>
<evidence type="ECO:0000256" key="6">
    <source>
        <dbReference type="ARBA" id="ARBA00022833"/>
    </source>
</evidence>
<dbReference type="InterPro" id="IPR003309">
    <property type="entry name" value="SCAN_dom"/>
</dbReference>
<evidence type="ECO:0000313" key="16">
    <source>
        <dbReference type="Proteomes" id="UP001190640"/>
    </source>
</evidence>
<dbReference type="Pfam" id="PF02023">
    <property type="entry name" value="SCAN"/>
    <property type="match status" value="1"/>
</dbReference>
<keyword evidence="10" id="KW-0539">Nucleus</keyword>
<feature type="domain" description="C2H2-type" evidence="13">
    <location>
        <begin position="431"/>
        <end position="458"/>
    </location>
</feature>
<dbReference type="GO" id="GO:0000981">
    <property type="term" value="F:DNA-binding transcription factor activity, RNA polymerase II-specific"/>
    <property type="evidence" value="ECO:0007669"/>
    <property type="project" value="TreeGrafter"/>
</dbReference>
<name>A0AA97KV28_EUBMA</name>
<dbReference type="InterPro" id="IPR001909">
    <property type="entry name" value="KRAB"/>
</dbReference>
<sequence length="685" mass="78612">MKMEQQIPPGIGKVAEGPEKVSHAAQPDCVGDFPSCIASEWVKQDPEGGQSKEWEGQWQEFLKALDYPPSRWRNPQAKDPGPWDDAKAFLASFEQVAEACQWPREEWVARLVPALSGEAEQAFSILEVKDRADYGKVKAAILRGDALKMESQRQHFRQFRYQDIEDPQRVYSQLQELCHQWLKPERRTKEQILELLILEQFLAILPPEIQSWVRECGPENCVQTAGLAEDFLMSQQENETWKWQVLVPSKDVILSPQGSGKKDQYVEPKQGSGMDAGLSDGGTMSPSHATSLLPPEGWESAEAGPAEGSVDFELAVHFTEGEWALLDPGQRALYREVLQENYGNVISLDNRTPTEIKVENVQWNGSEVPGLQEIFPERSHRSVKPETHKEEADLDRLQGRRAVKRWRGSVQFVEGLRSLHKRASQESERKHPCPECGKRFHYRSQLAKHQMTHTGLKPYKCIVCGKNFQRKDNLLAHQKIHTGEKPYGCAECGKSFYDRGKLLRHQKVHTGEKPFECPGCEKNFSRKGNLLVHQTIHTGERPYECSDCGRHFCERVRLSRHQRVHTGEKPYECPWCGKRFRRKGNLAAHQKTHTGERPYSCSECGKSFSEKAKLIRHQRVHTGEKPYSCPICGKSFNQRETLMRHWRVHTGEKPYKCQECRESFSQKETLLRHQRIHTGENISVL</sequence>
<evidence type="ECO:0000256" key="5">
    <source>
        <dbReference type="ARBA" id="ARBA00022771"/>
    </source>
</evidence>
<keyword evidence="6" id="KW-0862">Zinc</keyword>
<dbReference type="FunFam" id="3.30.160.60:FF:000320">
    <property type="entry name" value="Zinc finger protein 777"/>
    <property type="match status" value="1"/>
</dbReference>
<dbReference type="InterPro" id="IPR013087">
    <property type="entry name" value="Znf_C2H2_type"/>
</dbReference>
<keyword evidence="9" id="KW-0804">Transcription</keyword>
<dbReference type="Pfam" id="PF01352">
    <property type="entry name" value="KRAB"/>
    <property type="match status" value="1"/>
</dbReference>
<evidence type="ECO:0000256" key="8">
    <source>
        <dbReference type="ARBA" id="ARBA00023125"/>
    </source>
</evidence>
<dbReference type="Gene3D" id="1.10.4020.10">
    <property type="entry name" value="DNA breaking-rejoining enzymes"/>
    <property type="match status" value="1"/>
</dbReference>
<gene>
    <name evidence="17" type="primary">LOC129327135</name>
</gene>
<dbReference type="SUPFAM" id="SSF47353">
    <property type="entry name" value="Retrovirus capsid dimerization domain-like"/>
    <property type="match status" value="1"/>
</dbReference>
<evidence type="ECO:0000256" key="2">
    <source>
        <dbReference type="ARBA" id="ARBA00006991"/>
    </source>
</evidence>
<dbReference type="SMART" id="SM00349">
    <property type="entry name" value="KRAB"/>
    <property type="match status" value="1"/>
</dbReference>
<dbReference type="PROSITE" id="PS00028">
    <property type="entry name" value="ZINC_FINGER_C2H2_1"/>
    <property type="match status" value="9"/>
</dbReference>
<evidence type="ECO:0000256" key="11">
    <source>
        <dbReference type="PROSITE-ProRule" id="PRU00042"/>
    </source>
</evidence>
<dbReference type="GO" id="GO:0031519">
    <property type="term" value="C:PcG protein complex"/>
    <property type="evidence" value="ECO:0007669"/>
    <property type="project" value="TreeGrafter"/>
</dbReference>
<evidence type="ECO:0000259" key="15">
    <source>
        <dbReference type="PROSITE" id="PS50805"/>
    </source>
</evidence>
<evidence type="ECO:0000313" key="17">
    <source>
        <dbReference type="RefSeq" id="XP_054831571.1"/>
    </source>
</evidence>
<dbReference type="Proteomes" id="UP001190640">
    <property type="component" value="Chromosome 4"/>
</dbReference>
<evidence type="ECO:0000256" key="10">
    <source>
        <dbReference type="ARBA" id="ARBA00023242"/>
    </source>
</evidence>
<dbReference type="RefSeq" id="XP_054831571.1">
    <property type="nucleotide sequence ID" value="XM_054975596.1"/>
</dbReference>
<evidence type="ECO:0000259" key="14">
    <source>
        <dbReference type="PROSITE" id="PS50804"/>
    </source>
</evidence>
<dbReference type="FunFam" id="3.30.160.60:FF:002343">
    <property type="entry name" value="Zinc finger protein 33A"/>
    <property type="match status" value="4"/>
</dbReference>
<feature type="domain" description="C2H2-type" evidence="13">
    <location>
        <begin position="459"/>
        <end position="486"/>
    </location>
</feature>
<dbReference type="SUPFAM" id="SSF109640">
    <property type="entry name" value="KRAB domain (Kruppel-associated box)"/>
    <property type="match status" value="1"/>
</dbReference>
<dbReference type="PANTHER" id="PTHR14003">
    <property type="entry name" value="TRANSCRIPTIONAL REPRESSOR PROTEIN YY"/>
    <property type="match status" value="1"/>
</dbReference>
<keyword evidence="4" id="KW-0677">Repeat</keyword>
<reference evidence="17" key="1">
    <citation type="submission" date="2025-08" db="UniProtKB">
        <authorList>
            <consortium name="RefSeq"/>
        </authorList>
    </citation>
    <scope>IDENTIFICATION</scope>
    <source>
        <tissue evidence="17">Blood</tissue>
    </source>
</reference>
<dbReference type="FunFam" id="3.30.160.60:FF:000275">
    <property type="entry name" value="zinc finger protein 90 homolog"/>
    <property type="match status" value="1"/>
</dbReference>
<dbReference type="AlphaFoldDB" id="A0AA97KV28"/>
<dbReference type="FunFam" id="3.30.160.60:FF:002093">
    <property type="match status" value="1"/>
</dbReference>
<evidence type="ECO:0000256" key="12">
    <source>
        <dbReference type="SAM" id="MobiDB-lite"/>
    </source>
</evidence>
<feature type="domain" description="C2H2-type" evidence="13">
    <location>
        <begin position="571"/>
        <end position="598"/>
    </location>
</feature>
<feature type="domain" description="C2H2-type" evidence="13">
    <location>
        <begin position="627"/>
        <end position="654"/>
    </location>
</feature>
<dbReference type="GeneID" id="129327135"/>
<keyword evidence="8" id="KW-0238">DNA-binding</keyword>